<protein>
    <recommendedName>
        <fullName evidence="4">CCHC-type domain-containing protein</fullName>
    </recommendedName>
</protein>
<gene>
    <name evidence="2" type="ORF">M404DRAFT_501284</name>
</gene>
<evidence type="ECO:0008006" key="4">
    <source>
        <dbReference type="Google" id="ProtNLM"/>
    </source>
</evidence>
<dbReference type="OrthoDB" id="2801388at2759"/>
<evidence type="ECO:0000313" key="3">
    <source>
        <dbReference type="Proteomes" id="UP000054217"/>
    </source>
</evidence>
<dbReference type="EMBL" id="KN832158">
    <property type="protein sequence ID" value="KIN93544.1"/>
    <property type="molecule type" value="Genomic_DNA"/>
</dbReference>
<evidence type="ECO:0000256" key="1">
    <source>
        <dbReference type="SAM" id="MobiDB-lite"/>
    </source>
</evidence>
<feature type="region of interest" description="Disordered" evidence="1">
    <location>
        <begin position="275"/>
        <end position="294"/>
    </location>
</feature>
<dbReference type="HOGENOM" id="CLU_050409_0_0_1"/>
<organism evidence="2 3">
    <name type="scientific">Pisolithus tinctorius Marx 270</name>
    <dbReference type="NCBI Taxonomy" id="870435"/>
    <lineage>
        <taxon>Eukaryota</taxon>
        <taxon>Fungi</taxon>
        <taxon>Dikarya</taxon>
        <taxon>Basidiomycota</taxon>
        <taxon>Agaricomycotina</taxon>
        <taxon>Agaricomycetes</taxon>
        <taxon>Agaricomycetidae</taxon>
        <taxon>Boletales</taxon>
        <taxon>Sclerodermatineae</taxon>
        <taxon>Pisolithaceae</taxon>
        <taxon>Pisolithus</taxon>
    </lineage>
</organism>
<dbReference type="AlphaFoldDB" id="A0A0C3MXA3"/>
<dbReference type="STRING" id="870435.A0A0C3MXA3"/>
<sequence>MLGLKIPCRGSPEAPSFSGRPKDLRSYFDDIIDFCDGFGLSDGLARIKFALKYAPFESADLWSHFVSSSVGDWAHFTSEITQQYPELDETSRSHAAELASLKVGFASSDVISMSSLGQYYRNFRRISLSLENLLGPLPHLASMFKYGFPPEFRREVLEHHDASEYSVLSLMSTAKEVLRSSGGLWKSSKLDSSHVQPSHASDNHSPRRLYSFCFFCGLSGHIRAGCHSFKLYLASGKCLLVNGRIVLPTGQEIPREVAGRTLRDRLDNWSSLTSQLEAHTGSSPTRSLSPTAAP</sequence>
<name>A0A0C3MXA3_PISTI</name>
<evidence type="ECO:0000313" key="2">
    <source>
        <dbReference type="EMBL" id="KIN93544.1"/>
    </source>
</evidence>
<keyword evidence="3" id="KW-1185">Reference proteome</keyword>
<dbReference type="InParanoid" id="A0A0C3MXA3"/>
<proteinExistence type="predicted"/>
<reference evidence="3" key="2">
    <citation type="submission" date="2015-01" db="EMBL/GenBank/DDBJ databases">
        <title>Evolutionary Origins and Diversification of the Mycorrhizal Mutualists.</title>
        <authorList>
            <consortium name="DOE Joint Genome Institute"/>
            <consortium name="Mycorrhizal Genomics Consortium"/>
            <person name="Kohler A."/>
            <person name="Kuo A."/>
            <person name="Nagy L.G."/>
            <person name="Floudas D."/>
            <person name="Copeland A."/>
            <person name="Barry K.W."/>
            <person name="Cichocki N."/>
            <person name="Veneault-Fourrey C."/>
            <person name="LaButti K."/>
            <person name="Lindquist E.A."/>
            <person name="Lipzen A."/>
            <person name="Lundell T."/>
            <person name="Morin E."/>
            <person name="Murat C."/>
            <person name="Riley R."/>
            <person name="Ohm R."/>
            <person name="Sun H."/>
            <person name="Tunlid A."/>
            <person name="Henrissat B."/>
            <person name="Grigoriev I.V."/>
            <person name="Hibbett D.S."/>
            <person name="Martin F."/>
        </authorList>
    </citation>
    <scope>NUCLEOTIDE SEQUENCE [LARGE SCALE GENOMIC DNA]</scope>
    <source>
        <strain evidence="3">Marx 270</strain>
    </source>
</reference>
<accession>A0A0C3MXA3</accession>
<dbReference type="Proteomes" id="UP000054217">
    <property type="component" value="Unassembled WGS sequence"/>
</dbReference>
<feature type="non-terminal residue" evidence="2">
    <location>
        <position position="294"/>
    </location>
</feature>
<reference evidence="2 3" key="1">
    <citation type="submission" date="2014-04" db="EMBL/GenBank/DDBJ databases">
        <authorList>
            <consortium name="DOE Joint Genome Institute"/>
            <person name="Kuo A."/>
            <person name="Kohler A."/>
            <person name="Costa M.D."/>
            <person name="Nagy L.G."/>
            <person name="Floudas D."/>
            <person name="Copeland A."/>
            <person name="Barry K.W."/>
            <person name="Cichocki N."/>
            <person name="Veneault-Fourrey C."/>
            <person name="LaButti K."/>
            <person name="Lindquist E.A."/>
            <person name="Lipzen A."/>
            <person name="Lundell T."/>
            <person name="Morin E."/>
            <person name="Murat C."/>
            <person name="Sun H."/>
            <person name="Tunlid A."/>
            <person name="Henrissat B."/>
            <person name="Grigoriev I.V."/>
            <person name="Hibbett D.S."/>
            <person name="Martin F."/>
            <person name="Nordberg H.P."/>
            <person name="Cantor M.N."/>
            <person name="Hua S.X."/>
        </authorList>
    </citation>
    <scope>NUCLEOTIDE SEQUENCE [LARGE SCALE GENOMIC DNA]</scope>
    <source>
        <strain evidence="2 3">Marx 270</strain>
    </source>
</reference>